<comment type="function">
    <text evidence="1">Forms a chaperone-bound H2A.Z-H2B complex that acts as a source for SWR1 complex-dependent H2A to H2A.Z histone replacement in chromatin.</text>
</comment>
<sequence length="121" mass="13637">MSNEHAMTNPHDAPEESFAEGKGKGKAAAQDLHDSRVEDDEDDDDEDEEDDEVEAEAEAEQDDEDGMEEMDLNNVIYGRRTRGRKIDFAKAAEELGPEKDEDEEDEDEDFQPAPEDTEMGE</sequence>
<reference evidence="9 10" key="1">
    <citation type="submission" date="2015-07" db="EMBL/GenBank/DDBJ databases">
        <title>The genome of the fungus Escovopsis weberi, a specialized disease agent of ant agriculture.</title>
        <authorList>
            <person name="de Man T.J."/>
            <person name="Stajich J.E."/>
            <person name="Kubicek C.P."/>
            <person name="Chenthamara K."/>
            <person name="Atanasova L."/>
            <person name="Druzhinina I.S."/>
            <person name="Birnbaum S."/>
            <person name="Barribeau S.M."/>
            <person name="Teiling C."/>
            <person name="Suen G."/>
            <person name="Currie C."/>
            <person name="Gerardo N.M."/>
        </authorList>
    </citation>
    <scope>NUCLEOTIDE SEQUENCE [LARGE SCALE GENOMIC DNA]</scope>
</reference>
<evidence type="ECO:0000256" key="3">
    <source>
        <dbReference type="ARBA" id="ARBA00008057"/>
    </source>
</evidence>
<dbReference type="Proteomes" id="UP000053831">
    <property type="component" value="Unassembled WGS sequence"/>
</dbReference>
<feature type="domain" description="Histone chaperone" evidence="8">
    <location>
        <begin position="61"/>
        <end position="97"/>
    </location>
</feature>
<keyword evidence="4" id="KW-0143">Chaperone</keyword>
<evidence type="ECO:0000313" key="10">
    <source>
        <dbReference type="Proteomes" id="UP000053831"/>
    </source>
</evidence>
<evidence type="ECO:0000256" key="6">
    <source>
        <dbReference type="ARBA" id="ARBA00025877"/>
    </source>
</evidence>
<keyword evidence="5" id="KW-0539">Nucleus</keyword>
<evidence type="ECO:0000256" key="1">
    <source>
        <dbReference type="ARBA" id="ARBA00002212"/>
    </source>
</evidence>
<feature type="compositionally biased region" description="Basic and acidic residues" evidence="7">
    <location>
        <begin position="84"/>
        <end position="98"/>
    </location>
</feature>
<dbReference type="Pfam" id="PF09649">
    <property type="entry name" value="CHZ"/>
    <property type="match status" value="1"/>
</dbReference>
<dbReference type="EMBL" id="LGSR01000006">
    <property type="protein sequence ID" value="KOS22122.1"/>
    <property type="molecule type" value="Genomic_DNA"/>
</dbReference>
<comment type="subunit">
    <text evidence="6">Forms a heterotrimer with H2A.Z-H2B, stabilizing the association of the histone dimer. Also, with a lower affinity, forms a heterotrimer with H2A-H2B.</text>
</comment>
<comment type="similarity">
    <text evidence="3">Belongs to the CHZ1 family.</text>
</comment>
<feature type="compositionally biased region" description="Acidic residues" evidence="7">
    <location>
        <begin position="99"/>
        <end position="121"/>
    </location>
</feature>
<dbReference type="SMART" id="SM01082">
    <property type="entry name" value="CHZ"/>
    <property type="match status" value="1"/>
</dbReference>
<dbReference type="InterPro" id="IPR019098">
    <property type="entry name" value="Histone_chaperone_domain_CHZ"/>
</dbReference>
<dbReference type="GO" id="GO:0005634">
    <property type="term" value="C:nucleus"/>
    <property type="evidence" value="ECO:0007669"/>
    <property type="project" value="UniProtKB-SubCell"/>
</dbReference>
<feature type="compositionally biased region" description="Acidic residues" evidence="7">
    <location>
        <begin position="37"/>
        <end position="71"/>
    </location>
</feature>
<organism evidence="9 10">
    <name type="scientific">Escovopsis weberi</name>
    <dbReference type="NCBI Taxonomy" id="150374"/>
    <lineage>
        <taxon>Eukaryota</taxon>
        <taxon>Fungi</taxon>
        <taxon>Dikarya</taxon>
        <taxon>Ascomycota</taxon>
        <taxon>Pezizomycotina</taxon>
        <taxon>Sordariomycetes</taxon>
        <taxon>Hypocreomycetidae</taxon>
        <taxon>Hypocreales</taxon>
        <taxon>Hypocreaceae</taxon>
        <taxon>Escovopsis</taxon>
    </lineage>
</organism>
<evidence type="ECO:0000259" key="8">
    <source>
        <dbReference type="SMART" id="SM01082"/>
    </source>
</evidence>
<dbReference type="AlphaFoldDB" id="A0A0N0RU22"/>
<evidence type="ECO:0000256" key="4">
    <source>
        <dbReference type="ARBA" id="ARBA00023186"/>
    </source>
</evidence>
<evidence type="ECO:0000256" key="2">
    <source>
        <dbReference type="ARBA" id="ARBA00004123"/>
    </source>
</evidence>
<comment type="caution">
    <text evidence="9">The sequence shown here is derived from an EMBL/GenBank/DDBJ whole genome shotgun (WGS) entry which is preliminary data.</text>
</comment>
<evidence type="ECO:0000256" key="5">
    <source>
        <dbReference type="ARBA" id="ARBA00023242"/>
    </source>
</evidence>
<accession>A0A0N0RU22</accession>
<keyword evidence="10" id="KW-1185">Reference proteome</keyword>
<proteinExistence type="inferred from homology"/>
<comment type="subcellular location">
    <subcellularLocation>
        <location evidence="2">Nucleus</location>
    </subcellularLocation>
</comment>
<name>A0A0N0RU22_ESCWE</name>
<evidence type="ECO:0000256" key="7">
    <source>
        <dbReference type="SAM" id="MobiDB-lite"/>
    </source>
</evidence>
<evidence type="ECO:0000313" key="9">
    <source>
        <dbReference type="EMBL" id="KOS22122.1"/>
    </source>
</evidence>
<dbReference type="STRING" id="150374.A0A0N0RU22"/>
<feature type="region of interest" description="Disordered" evidence="7">
    <location>
        <begin position="1"/>
        <end position="121"/>
    </location>
</feature>
<gene>
    <name evidence="9" type="ORF">ESCO_001758</name>
</gene>
<protein>
    <submittedName>
        <fullName evidence="9">Histone H2A.Z-specific chaperone CHZ1</fullName>
    </submittedName>
</protein>